<dbReference type="PANTHER" id="PTHR21314:SF1">
    <property type="entry name" value="QUEUOSINE SALVAGE PROTEIN"/>
    <property type="match status" value="1"/>
</dbReference>
<accession>A0A8H7Y7D6</accession>
<comment type="similarity">
    <text evidence="1">Belongs to the QNG1 protein family.</text>
</comment>
<reference evidence="2" key="1">
    <citation type="submission" date="2021-02" db="EMBL/GenBank/DDBJ databases">
        <title>Psilocybe cubensis genome.</title>
        <authorList>
            <person name="Mckernan K.J."/>
            <person name="Crawford S."/>
            <person name="Trippe A."/>
            <person name="Kane L.T."/>
            <person name="Mclaughlin S."/>
        </authorList>
    </citation>
    <scope>NUCLEOTIDE SEQUENCE [LARGE SCALE GENOMIC DNA]</scope>
    <source>
        <strain evidence="2">MGC-MH-2018</strain>
    </source>
</reference>
<sequence length="409" mass="45190">MAPSFPPSGEFLRYIRKSSRDLRIASGVSITPEHIKRLLLSTAFVDSFKRVSAQHGLALPLQFSSHVDELNLLAILSLLNFASGYRVPLHVQTGRGAWDSIRAFVFSLYISSSEGNYLSAKGLRAIKTEQIAELMNINIHVETPHETIPGLTIGEVGGPLYALVKQIESVLNETGKILEEGGYPHLGAFVVEALERSQKERAINGDIVEPLLEKLVRAFPGFRDMAEVNGQPIYCFKKALFLIHAISIRFGCLSPPPFPVPSTSHIPVFSDNVLPSLLVHLGVIDLSTSPTCSSLFPDSGTEEKLAILLGPATSLNEEKPITKETPKQGPVVTTDQSYILRASAIDACELMVETAQSLDLRSLGKENTHHDWISKLTLPDLDMWIWAVAKDRSDYRSLERFVDQNTIYF</sequence>
<dbReference type="PANTHER" id="PTHR21314">
    <property type="entry name" value="QUEUOSINE 5'-PHOSPHATE N-GLYCOSYLASE_HYDROLASE-RELATED"/>
    <property type="match status" value="1"/>
</dbReference>
<name>A0A8H7Y7D6_PSICU</name>
<evidence type="ECO:0000313" key="2">
    <source>
        <dbReference type="EMBL" id="KAG5172696.1"/>
    </source>
</evidence>
<dbReference type="EMBL" id="JAFIQS010000002">
    <property type="protein sequence ID" value="KAG5172696.1"/>
    <property type="molecule type" value="Genomic_DNA"/>
</dbReference>
<comment type="catalytic activity">
    <reaction evidence="1">
        <text>queuosine 5'-phosphate + H2O = queuine + D-ribose 5-phosphate</text>
        <dbReference type="Rhea" id="RHEA:75387"/>
        <dbReference type="ChEBI" id="CHEBI:15377"/>
        <dbReference type="ChEBI" id="CHEBI:17433"/>
        <dbReference type="ChEBI" id="CHEBI:78346"/>
        <dbReference type="ChEBI" id="CHEBI:194371"/>
    </reaction>
    <physiologicalReaction direction="left-to-right" evidence="1">
        <dbReference type="Rhea" id="RHEA:75388"/>
    </physiologicalReaction>
</comment>
<proteinExistence type="inferred from homology"/>
<evidence type="ECO:0000256" key="1">
    <source>
        <dbReference type="RuleBase" id="RU365002"/>
    </source>
</evidence>
<dbReference type="EC" id="3.2.2.-" evidence="1"/>
<organism evidence="2">
    <name type="scientific">Psilocybe cubensis</name>
    <name type="common">Psychedelic mushroom</name>
    <name type="synonym">Stropharia cubensis</name>
    <dbReference type="NCBI Taxonomy" id="181762"/>
    <lineage>
        <taxon>Eukaryota</taxon>
        <taxon>Fungi</taxon>
        <taxon>Dikarya</taxon>
        <taxon>Basidiomycota</taxon>
        <taxon>Agaricomycotina</taxon>
        <taxon>Agaricomycetes</taxon>
        <taxon>Agaricomycetidae</taxon>
        <taxon>Agaricales</taxon>
        <taxon>Agaricineae</taxon>
        <taxon>Strophariaceae</taxon>
        <taxon>Psilocybe</taxon>
    </lineage>
</organism>
<dbReference type="AlphaFoldDB" id="A0A8H7Y7D6"/>
<dbReference type="InterPro" id="IPR019438">
    <property type="entry name" value="Q_salvage"/>
</dbReference>
<keyword evidence="1" id="KW-0378">Hydrolase</keyword>
<protein>
    <recommendedName>
        <fullName evidence="1">Queuosine 5'-phosphate N-glycosylase/hydrolase</fullName>
        <ecNumber evidence="1">3.2.2.-</ecNumber>
    </recommendedName>
    <alternativeName>
        <fullName evidence="1">Queuosine-nucleotide N-glycosylase/hydrolase</fullName>
    </alternativeName>
</protein>
<comment type="caution">
    <text evidence="2">The sequence shown here is derived from an EMBL/GenBank/DDBJ whole genome shotgun (WGS) entry which is preliminary data.</text>
</comment>
<dbReference type="GO" id="GO:0006400">
    <property type="term" value="P:tRNA modification"/>
    <property type="evidence" value="ECO:0007669"/>
    <property type="project" value="TreeGrafter"/>
</dbReference>
<dbReference type="Pfam" id="PF10343">
    <property type="entry name" value="Q_salvage"/>
    <property type="match status" value="1"/>
</dbReference>
<dbReference type="GO" id="GO:0016787">
    <property type="term" value="F:hydrolase activity"/>
    <property type="evidence" value="ECO:0007669"/>
    <property type="project" value="UniProtKB-KW"/>
</dbReference>
<gene>
    <name evidence="2" type="ORF">JR316_002198</name>
</gene>
<dbReference type="OrthoDB" id="416777at2759"/>
<comment type="function">
    <text evidence="1">Catalyzes the hydrolysis of queuosine 5'-phosphate, releasing the nucleobase queuine (q). Is required for salvage of queuine from exogenous queuosine (Q) that is imported and then converted to queuosine 5'-phosphate intracellularly.</text>
</comment>